<dbReference type="Proteomes" id="UP000321118">
    <property type="component" value="Unassembled WGS sequence"/>
</dbReference>
<keyword evidence="4 10" id="KW-0328">Glycosyltransferase</keyword>
<evidence type="ECO:0000313" key="15">
    <source>
        <dbReference type="Proteomes" id="UP000321118"/>
    </source>
</evidence>
<evidence type="ECO:0000256" key="1">
    <source>
        <dbReference type="ARBA" id="ARBA00004127"/>
    </source>
</evidence>
<evidence type="ECO:0000259" key="13">
    <source>
        <dbReference type="Pfam" id="PF16192"/>
    </source>
</evidence>
<accession>A0A510V3I1</accession>
<comment type="subcellular location">
    <subcellularLocation>
        <location evidence="10">Cell membrane</location>
    </subcellularLocation>
    <subcellularLocation>
        <location evidence="1">Endomembrane system</location>
        <topology evidence="1">Multi-pass membrane protein</topology>
    </subcellularLocation>
</comment>
<feature type="transmembrane region" description="Helical" evidence="10">
    <location>
        <begin position="324"/>
        <end position="341"/>
    </location>
</feature>
<evidence type="ECO:0000256" key="3">
    <source>
        <dbReference type="ARBA" id="ARBA00007222"/>
    </source>
</evidence>
<feature type="compositionally biased region" description="Basic and acidic residues" evidence="11">
    <location>
        <begin position="110"/>
        <end position="122"/>
    </location>
</feature>
<dbReference type="AlphaFoldDB" id="A0A510V3I1"/>
<feature type="compositionally biased region" description="Low complexity" evidence="11">
    <location>
        <begin position="145"/>
        <end position="155"/>
    </location>
</feature>
<feature type="transmembrane region" description="Helical" evidence="10">
    <location>
        <begin position="686"/>
        <end position="709"/>
    </location>
</feature>
<feature type="transmembrane region" description="Helical" evidence="10">
    <location>
        <begin position="348"/>
        <end position="364"/>
    </location>
</feature>
<evidence type="ECO:0000256" key="9">
    <source>
        <dbReference type="ARBA" id="ARBA00093617"/>
    </source>
</evidence>
<reference evidence="14 15" key="1">
    <citation type="submission" date="2019-07" db="EMBL/GenBank/DDBJ databases">
        <title>Whole genome shotgun sequence of Cellulomonas xylanilytica NBRC 101102.</title>
        <authorList>
            <person name="Hosoyama A."/>
            <person name="Uohara A."/>
            <person name="Ohji S."/>
            <person name="Ichikawa N."/>
        </authorList>
    </citation>
    <scope>NUCLEOTIDE SEQUENCE [LARGE SCALE GENOMIC DNA]</scope>
    <source>
        <strain evidence="14 15">NBRC 101102</strain>
    </source>
</reference>
<evidence type="ECO:0000259" key="12">
    <source>
        <dbReference type="Pfam" id="PF02366"/>
    </source>
</evidence>
<feature type="transmembrane region" description="Helical" evidence="10">
    <location>
        <begin position="604"/>
        <end position="621"/>
    </location>
</feature>
<comment type="function">
    <text evidence="10">Protein O-mannosyltransferase that catalyzes the transfer of a single mannose residue from a polyprenol phospho-mannosyl lipidic donor to the hydroxyl group of selected serine and threonine residues in acceptor proteins.</text>
</comment>
<name>A0A510V3I1_9CELL</name>
<keyword evidence="5 10" id="KW-0808">Transferase</keyword>
<feature type="domain" description="Protein O-mannosyl-transferase C-terminal four TM" evidence="13">
    <location>
        <begin position="531"/>
        <end position="728"/>
    </location>
</feature>
<feature type="transmembrane region" description="Helical" evidence="10">
    <location>
        <begin position="376"/>
        <end position="394"/>
    </location>
</feature>
<evidence type="ECO:0000256" key="8">
    <source>
        <dbReference type="ARBA" id="ARBA00023136"/>
    </source>
</evidence>
<comment type="caution">
    <text evidence="14">The sequence shown here is derived from an EMBL/GenBank/DDBJ whole genome shotgun (WGS) entry which is preliminary data.</text>
</comment>
<comment type="pathway">
    <text evidence="2 10">Protein modification; protein glycosylation.</text>
</comment>
<feature type="transmembrane region" description="Helical" evidence="10">
    <location>
        <begin position="227"/>
        <end position="246"/>
    </location>
</feature>
<evidence type="ECO:0000256" key="10">
    <source>
        <dbReference type="RuleBase" id="RU367007"/>
    </source>
</evidence>
<feature type="compositionally biased region" description="Basic and acidic residues" evidence="11">
    <location>
        <begin position="191"/>
        <end position="203"/>
    </location>
</feature>
<dbReference type="InterPro" id="IPR032421">
    <property type="entry name" value="PMT_4TMC"/>
</dbReference>
<dbReference type="InterPro" id="IPR003342">
    <property type="entry name" value="ArnT-like_N"/>
</dbReference>
<dbReference type="PANTHER" id="PTHR10050">
    <property type="entry name" value="DOLICHYL-PHOSPHATE-MANNOSE--PROTEIN MANNOSYLTRANSFERASE"/>
    <property type="match status" value="1"/>
</dbReference>
<evidence type="ECO:0000256" key="2">
    <source>
        <dbReference type="ARBA" id="ARBA00004922"/>
    </source>
</evidence>
<keyword evidence="15" id="KW-1185">Reference proteome</keyword>
<protein>
    <recommendedName>
        <fullName evidence="9 10">Polyprenol-phosphate-mannose--protein mannosyltransferase</fullName>
        <ecNumber evidence="10">2.4.1.-</ecNumber>
    </recommendedName>
</protein>
<dbReference type="PANTHER" id="PTHR10050:SF46">
    <property type="entry name" value="PROTEIN O-MANNOSYL-TRANSFERASE 2"/>
    <property type="match status" value="1"/>
</dbReference>
<dbReference type="EMBL" id="BJUB01000005">
    <property type="protein sequence ID" value="GEK21356.1"/>
    <property type="molecule type" value="Genomic_DNA"/>
</dbReference>
<dbReference type="RefSeq" id="WP_246125201.1">
    <property type="nucleotide sequence ID" value="NZ_BJUB01000005.1"/>
</dbReference>
<keyword evidence="8 10" id="KW-0472">Membrane</keyword>
<sequence>MPPTGDDDASTLTGRQEGPAPSLSPDEAGTTPAAQTPDGADVLGETAATEPTDEQAPVAEPRPRDGSGTSDRHSAVDETRPLDPTDSPGDPAAVDPIDEPAAVDGTEPTHAAHEPTEADETNRVSTADATGIVEEPRTVDEIEPAAEPTAPEPTPVGETAVAAAVVGSSAVGGTAPAETEAAREGTVLTLDEPRELEGPEESTRGRLLRRLLGDDTLRLDATRRDRVMGWVWPLAVTVLAAVLRLWDLGRPHTLVFDETYYVKDAYSLLVNGFEATWGEDPNPAFEAGDTSGLTDVGSYVVHPQVGKWLIALGIQFGGGVGSSAAWRAAAAVCGILAVLMIARIGRRLFASTALGTLAGLLLAVDGEAIVMSRISLLDPFLMFFVLAAFGALLLDRDQARRRLAERTAQRIDAGEDLRDGPRLGVRWWRLAAAVLLGLALGTKWSAMYFLAVFGLLSVAWDLTARRSVGVTHWWRAGILKDGVVAGISMVGIALVVYVGSWWSWFAHKESYGRLWAEQNPDQGVQWLPPALRSFWKYHQDMWAFHNGLETPHSYSAHPLGWIVQWRPTSFFYPTEVSGLTGQAAQDACGAASCSQAVVALGNPVLWWCAAAAIIVAVVWLFRYRDWRAGAVLSGLVAGWLPWFAYEHRTIFTFYSIVFAPWVVLTLVYVIGLVVGPKDLDPRERRWAIVGSGVLVALIVGVSAFFYPLWSAWIVPYDFWHAHMWLQTWV</sequence>
<comment type="similarity">
    <text evidence="3 10">Belongs to the glycosyltransferase 39 family.</text>
</comment>
<evidence type="ECO:0000256" key="11">
    <source>
        <dbReference type="SAM" id="MobiDB-lite"/>
    </source>
</evidence>
<dbReference type="EC" id="2.4.1.-" evidence="10"/>
<gene>
    <name evidence="14" type="ORF">CXY01_18760</name>
</gene>
<organism evidence="14 15">
    <name type="scientific">Cellulomonas xylanilytica</name>
    <dbReference type="NCBI Taxonomy" id="233583"/>
    <lineage>
        <taxon>Bacteria</taxon>
        <taxon>Bacillati</taxon>
        <taxon>Actinomycetota</taxon>
        <taxon>Actinomycetes</taxon>
        <taxon>Micrococcales</taxon>
        <taxon>Cellulomonadaceae</taxon>
        <taxon>Cellulomonas</taxon>
    </lineage>
</organism>
<evidence type="ECO:0000313" key="14">
    <source>
        <dbReference type="EMBL" id="GEK21356.1"/>
    </source>
</evidence>
<dbReference type="GO" id="GO:0012505">
    <property type="term" value="C:endomembrane system"/>
    <property type="evidence" value="ECO:0007669"/>
    <property type="project" value="UniProtKB-SubCell"/>
</dbReference>
<feature type="region of interest" description="Disordered" evidence="11">
    <location>
        <begin position="1"/>
        <end position="155"/>
    </location>
</feature>
<evidence type="ECO:0000256" key="6">
    <source>
        <dbReference type="ARBA" id="ARBA00022692"/>
    </source>
</evidence>
<feature type="transmembrane region" description="Helical" evidence="10">
    <location>
        <begin position="651"/>
        <end position="674"/>
    </location>
</feature>
<feature type="domain" description="ArnT-like N-terminal" evidence="12">
    <location>
        <begin position="322"/>
        <end position="468"/>
    </location>
</feature>
<evidence type="ECO:0000256" key="7">
    <source>
        <dbReference type="ARBA" id="ARBA00022989"/>
    </source>
</evidence>
<feature type="transmembrane region" description="Helical" evidence="10">
    <location>
        <begin position="628"/>
        <end position="645"/>
    </location>
</feature>
<dbReference type="Pfam" id="PF16192">
    <property type="entry name" value="PMT_4TMC"/>
    <property type="match status" value="1"/>
</dbReference>
<feature type="region of interest" description="Disordered" evidence="11">
    <location>
        <begin position="172"/>
        <end position="203"/>
    </location>
</feature>
<dbReference type="UniPathway" id="UPA00378"/>
<dbReference type="Pfam" id="PF02366">
    <property type="entry name" value="PMT"/>
    <property type="match status" value="1"/>
</dbReference>
<feature type="transmembrane region" description="Helical" evidence="10">
    <location>
        <begin position="483"/>
        <end position="504"/>
    </location>
</feature>
<dbReference type="GO" id="GO:0004169">
    <property type="term" value="F:dolichyl-phosphate-mannose-protein mannosyltransferase activity"/>
    <property type="evidence" value="ECO:0007669"/>
    <property type="project" value="UniProtKB-UniRule"/>
</dbReference>
<keyword evidence="10" id="KW-1003">Cell membrane</keyword>
<dbReference type="InterPro" id="IPR027005">
    <property type="entry name" value="PMT-like"/>
</dbReference>
<keyword evidence="6 10" id="KW-0812">Transmembrane</keyword>
<dbReference type="GO" id="GO:0005886">
    <property type="term" value="C:plasma membrane"/>
    <property type="evidence" value="ECO:0007669"/>
    <property type="project" value="UniProtKB-SubCell"/>
</dbReference>
<feature type="compositionally biased region" description="Basic and acidic residues" evidence="11">
    <location>
        <begin position="61"/>
        <end position="83"/>
    </location>
</feature>
<proteinExistence type="inferred from homology"/>
<evidence type="ECO:0000256" key="5">
    <source>
        <dbReference type="ARBA" id="ARBA00022679"/>
    </source>
</evidence>
<evidence type="ECO:0000256" key="4">
    <source>
        <dbReference type="ARBA" id="ARBA00022676"/>
    </source>
</evidence>
<keyword evidence="7 10" id="KW-1133">Transmembrane helix</keyword>